<dbReference type="InterPro" id="IPR011989">
    <property type="entry name" value="ARM-like"/>
</dbReference>
<dbReference type="CDD" id="cd00256">
    <property type="entry name" value="VATPase_H"/>
    <property type="match status" value="1"/>
</dbReference>
<keyword evidence="2 5" id="KW-0813">Transport</keyword>
<sequence length="470" mass="53696">MSSYESLADIASSNGNGVDDPNLSSAIVMPFGRLSVEREEVRKQKVNWQSYVQSQMINQEDYTMIADYDCMGVEERGKILEQKGDQFAKSCLSLLARLSRDQTIRYILVLIDDVLTEDKSRVSIFHEFGKRANINVWTSFLKLLNRQDQFIVHQTAIIIAKLASWGKVPLPDNDLNYFLSWVKNGLAASGNDYQHSVAQCLQLMLRHHAYRQAYFKVDGIQSVVSALLAPNIGFQLQYQLSFVLWLMSFDPRIAQRMTGNSAVIRALADILRESGKEKVTRIIIAALRNLLEKPEEKKNEAALSMVQCKLLPVLSVLNGKTWVDEDIKDDVEVVYEKLNERVQDLSTFDEYAAEVRSGGLEWSPVHKSEKFWRENAQRLNEKNYELLKILTKLLEKSADPTILAVAAHDTGEYVRHYPRGKHVLENLGCKVMVMKMMTHNDPNVRKEALLAVQKLMVHNWEYLGKQLKAT</sequence>
<keyword evidence="4 5" id="KW-0406">Ion transport</keyword>
<dbReference type="InterPro" id="IPR016024">
    <property type="entry name" value="ARM-type_fold"/>
</dbReference>
<keyword evidence="3 5" id="KW-0375">Hydrogen ion transport</keyword>
<evidence type="ECO:0000313" key="7">
    <source>
        <dbReference type="EMBL" id="KAJ7361731.1"/>
    </source>
</evidence>
<dbReference type="Pfam" id="PF03224">
    <property type="entry name" value="V-ATPase_H_N"/>
    <property type="match status" value="1"/>
</dbReference>
<dbReference type="PANTHER" id="PTHR10698">
    <property type="entry name" value="V-TYPE PROTON ATPASE SUBUNIT H"/>
    <property type="match status" value="1"/>
</dbReference>
<comment type="subunit">
    <text evidence="5">V-ATPase is a heteromultimeric enzyme made up of two complexes: the ATP-hydrolytic V1 complex and the proton translocation V0 complex.</text>
</comment>
<dbReference type="SUPFAM" id="SSF48371">
    <property type="entry name" value="ARM repeat"/>
    <property type="match status" value="1"/>
</dbReference>
<dbReference type="Gene3D" id="1.25.10.10">
    <property type="entry name" value="Leucine-rich Repeat Variant"/>
    <property type="match status" value="1"/>
</dbReference>
<proteinExistence type="inferred from homology"/>
<dbReference type="InterPro" id="IPR011987">
    <property type="entry name" value="ATPase_V1-cplx_hsu_C"/>
</dbReference>
<dbReference type="FunFam" id="1.25.40.150:FF:000001">
    <property type="entry name" value="V-type proton ATPase subunit H"/>
    <property type="match status" value="1"/>
</dbReference>
<comment type="caution">
    <text evidence="7">The sequence shown here is derived from an EMBL/GenBank/DDBJ whole genome shotgun (WGS) entry which is preliminary data.</text>
</comment>
<dbReference type="Gene3D" id="1.25.40.150">
    <property type="entry name" value="V-type ATPase, subunit H, C-terminal domain"/>
    <property type="match status" value="1"/>
</dbReference>
<dbReference type="PIRSF" id="PIRSF032184">
    <property type="entry name" value="ATPase_V1_H"/>
    <property type="match status" value="1"/>
</dbReference>
<organism evidence="7 8">
    <name type="scientific">Desmophyllum pertusum</name>
    <dbReference type="NCBI Taxonomy" id="174260"/>
    <lineage>
        <taxon>Eukaryota</taxon>
        <taxon>Metazoa</taxon>
        <taxon>Cnidaria</taxon>
        <taxon>Anthozoa</taxon>
        <taxon>Hexacorallia</taxon>
        <taxon>Scleractinia</taxon>
        <taxon>Caryophylliina</taxon>
        <taxon>Caryophylliidae</taxon>
        <taxon>Desmophyllum</taxon>
    </lineage>
</organism>
<dbReference type="InterPro" id="IPR038497">
    <property type="entry name" value="ATPase_V1-cplx_hsu_C_sf"/>
</dbReference>
<dbReference type="EMBL" id="MU827308">
    <property type="protein sequence ID" value="KAJ7361731.1"/>
    <property type="molecule type" value="Genomic_DNA"/>
</dbReference>
<dbReference type="GO" id="GO:0046961">
    <property type="term" value="F:proton-transporting ATPase activity, rotational mechanism"/>
    <property type="evidence" value="ECO:0007669"/>
    <property type="project" value="UniProtKB-UniRule"/>
</dbReference>
<evidence type="ECO:0000256" key="5">
    <source>
        <dbReference type="PIRNR" id="PIRNR032184"/>
    </source>
</evidence>
<reference evidence="7" key="1">
    <citation type="submission" date="2023-01" db="EMBL/GenBank/DDBJ databases">
        <title>Genome assembly of the deep-sea coral Lophelia pertusa.</title>
        <authorList>
            <person name="Herrera S."/>
            <person name="Cordes E."/>
        </authorList>
    </citation>
    <scope>NUCLEOTIDE SEQUENCE</scope>
    <source>
        <strain evidence="7">USNM1676648</strain>
        <tissue evidence="7">Polyp</tissue>
    </source>
</reference>
<comment type="similarity">
    <text evidence="1 5">Belongs to the V-ATPase H subunit family.</text>
</comment>
<keyword evidence="8" id="KW-1185">Reference proteome</keyword>
<dbReference type="Pfam" id="PF11698">
    <property type="entry name" value="V-ATPase_H_C"/>
    <property type="match status" value="1"/>
</dbReference>
<accession>A0A9X0CL20</accession>
<protein>
    <recommendedName>
        <fullName evidence="5">V-type proton ATPase subunit H</fullName>
    </recommendedName>
</protein>
<evidence type="ECO:0000256" key="2">
    <source>
        <dbReference type="ARBA" id="ARBA00022448"/>
    </source>
</evidence>
<dbReference type="InterPro" id="IPR004908">
    <property type="entry name" value="ATPase_V1-cplx_hsu"/>
</dbReference>
<dbReference type="AlphaFoldDB" id="A0A9X0CL20"/>
<feature type="domain" description="ATPase V1 complex subunit H C-terminal" evidence="6">
    <location>
        <begin position="345"/>
        <end position="460"/>
    </location>
</feature>
<evidence type="ECO:0000256" key="3">
    <source>
        <dbReference type="ARBA" id="ARBA00022781"/>
    </source>
</evidence>
<dbReference type="PANTHER" id="PTHR10698:SF0">
    <property type="entry name" value="V-TYPE PROTON ATPASE SUBUNIT H"/>
    <property type="match status" value="1"/>
</dbReference>
<evidence type="ECO:0000256" key="1">
    <source>
        <dbReference type="ARBA" id="ARBA00008613"/>
    </source>
</evidence>
<dbReference type="GO" id="GO:0000221">
    <property type="term" value="C:vacuolar proton-transporting V-type ATPase, V1 domain"/>
    <property type="evidence" value="ECO:0007669"/>
    <property type="project" value="UniProtKB-UniRule"/>
</dbReference>
<dbReference type="OrthoDB" id="10263554at2759"/>
<gene>
    <name evidence="7" type="primary">ATP6V1H</name>
    <name evidence="7" type="ORF">OS493_014371</name>
</gene>
<dbReference type="Proteomes" id="UP001163046">
    <property type="component" value="Unassembled WGS sequence"/>
</dbReference>
<name>A0A9X0CL20_9CNID</name>
<comment type="function">
    <text evidence="5">Subunit of the V1 complex of vacuolar(H+)-ATPase (V-ATPase), a multisubunit enzyme composed of a peripheral complex (V1) that hydrolyzes ATP and a membrane integral complex (V0) that translocates protons. V-ATPase is responsible for acidifying and maintaining the pH of intracellular compartments.</text>
</comment>
<evidence type="ECO:0000313" key="8">
    <source>
        <dbReference type="Proteomes" id="UP001163046"/>
    </source>
</evidence>
<evidence type="ECO:0000259" key="6">
    <source>
        <dbReference type="Pfam" id="PF11698"/>
    </source>
</evidence>
<evidence type="ECO:0000256" key="4">
    <source>
        <dbReference type="ARBA" id="ARBA00023065"/>
    </source>
</evidence>
<dbReference type="GO" id="GO:0005765">
    <property type="term" value="C:lysosomal membrane"/>
    <property type="evidence" value="ECO:0007669"/>
    <property type="project" value="TreeGrafter"/>
</dbReference>
<dbReference type="FunFam" id="1.25.10.10:FF:000067">
    <property type="entry name" value="V-type proton ATPase subunit H"/>
    <property type="match status" value="1"/>
</dbReference>